<accession>A0A9N9BNT5</accession>
<dbReference type="EMBL" id="CAJVPI010000774">
    <property type="protein sequence ID" value="CAG8570952.1"/>
    <property type="molecule type" value="Genomic_DNA"/>
</dbReference>
<reference evidence="2" key="1">
    <citation type="submission" date="2021-06" db="EMBL/GenBank/DDBJ databases">
        <authorList>
            <person name="Kallberg Y."/>
            <person name="Tangrot J."/>
            <person name="Rosling A."/>
        </authorList>
    </citation>
    <scope>NUCLEOTIDE SEQUENCE</scope>
    <source>
        <strain evidence="2">BR232B</strain>
    </source>
</reference>
<keyword evidence="3" id="KW-1185">Reference proteome</keyword>
<name>A0A9N9BNT5_9GLOM</name>
<gene>
    <name evidence="2" type="ORF">PBRASI_LOCUS6095</name>
</gene>
<comment type="caution">
    <text evidence="2">The sequence shown here is derived from an EMBL/GenBank/DDBJ whole genome shotgun (WGS) entry which is preliminary data.</text>
</comment>
<dbReference type="OrthoDB" id="2439721at2759"/>
<evidence type="ECO:0000313" key="3">
    <source>
        <dbReference type="Proteomes" id="UP000789739"/>
    </source>
</evidence>
<proteinExistence type="predicted"/>
<protein>
    <submittedName>
        <fullName evidence="2">1973_t:CDS:1</fullName>
    </submittedName>
</protein>
<dbReference type="AlphaFoldDB" id="A0A9N9BNT5"/>
<feature type="compositionally biased region" description="Acidic residues" evidence="1">
    <location>
        <begin position="164"/>
        <end position="186"/>
    </location>
</feature>
<organism evidence="2 3">
    <name type="scientific">Paraglomus brasilianum</name>
    <dbReference type="NCBI Taxonomy" id="144538"/>
    <lineage>
        <taxon>Eukaryota</taxon>
        <taxon>Fungi</taxon>
        <taxon>Fungi incertae sedis</taxon>
        <taxon>Mucoromycota</taxon>
        <taxon>Glomeromycotina</taxon>
        <taxon>Glomeromycetes</taxon>
        <taxon>Paraglomerales</taxon>
        <taxon>Paraglomeraceae</taxon>
        <taxon>Paraglomus</taxon>
    </lineage>
</organism>
<sequence length="494" mass="56942">MSSFVKLLEEIPIRDRAYFTLERDWSLLDFLLYRQQHANFLADKCGEHKRYVHNLSTIIDCDDLPEENEKKSDLIKEFWINAIPTQKRKIGEFFEELDCEYEIKSVDTAKVLIMKKATARLEETLEIQEQRSNKKRKTEGHVGVGDTLPNEKNFKKATPLDLIPSDESEDNEPPLTSADDEDDDIPDPDRVLDFFPKNSQKWILPSGKSVENIFTMNVSKNSKTCKQKKKPTATEKAALCYGASRIIDLSAHMRAWFSPADRQFMVKNHEKLLKVPELPNEVNLFISEVEKMVCEDKSKAALKLCTAKYNDSPIDSCINKISKIYSEFIYKTIDGDDMLECDSVGHTEIDIIKAFSYIMDGLNKGLRIRHKWGDVHFSSSSGMDLGEWEFAFAGVNGQMLIEDLVNGFYVIFPGQKFLLPTKLAQIEKLKSAVKITKYMMDMYRETDTLINNLEVGYHAFDDIFEINEPDTKISTHYKSSICNPWWTPKQQKQK</sequence>
<evidence type="ECO:0000256" key="1">
    <source>
        <dbReference type="SAM" id="MobiDB-lite"/>
    </source>
</evidence>
<dbReference type="Proteomes" id="UP000789739">
    <property type="component" value="Unassembled WGS sequence"/>
</dbReference>
<feature type="region of interest" description="Disordered" evidence="1">
    <location>
        <begin position="129"/>
        <end position="190"/>
    </location>
</feature>
<evidence type="ECO:0000313" key="2">
    <source>
        <dbReference type="EMBL" id="CAG8570952.1"/>
    </source>
</evidence>